<dbReference type="AlphaFoldDB" id="A0A5M8FMY1"/>
<feature type="chain" id="PRO_5024383884" evidence="1">
    <location>
        <begin position="22"/>
        <end position="287"/>
    </location>
</feature>
<dbReference type="OrthoDB" id="4463518at2"/>
<feature type="signal peptide" evidence="1">
    <location>
        <begin position="1"/>
        <end position="21"/>
    </location>
</feature>
<accession>A0A5M8FMY1</accession>
<gene>
    <name evidence="2" type="ORF">F2Q65_08700</name>
</gene>
<proteinExistence type="predicted"/>
<comment type="caution">
    <text evidence="2">The sequence shown here is derived from an EMBL/GenBank/DDBJ whole genome shotgun (WGS) entry which is preliminary data.</text>
</comment>
<protein>
    <submittedName>
        <fullName evidence="2">Uncharacterized protein</fullName>
    </submittedName>
</protein>
<evidence type="ECO:0000313" key="2">
    <source>
        <dbReference type="EMBL" id="KAA6185350.1"/>
    </source>
</evidence>
<keyword evidence="1" id="KW-0732">Signal</keyword>
<reference evidence="2 3" key="1">
    <citation type="submission" date="2019-09" db="EMBL/GenBank/DDBJ databases">
        <title>Whole-genome sequence of the purple sulfur bacterium Thiohalocapsa marina DSM 19078.</title>
        <authorList>
            <person name="Kyndt J.A."/>
            <person name="Meyer T.E."/>
        </authorList>
    </citation>
    <scope>NUCLEOTIDE SEQUENCE [LARGE SCALE GENOMIC DNA]</scope>
    <source>
        <strain evidence="2 3">DSM 19078</strain>
    </source>
</reference>
<dbReference type="RefSeq" id="WP_150092459.1">
    <property type="nucleotide sequence ID" value="NZ_JBFUOH010000033.1"/>
</dbReference>
<organism evidence="2 3">
    <name type="scientific">Thiohalocapsa marina</name>
    <dbReference type="NCBI Taxonomy" id="424902"/>
    <lineage>
        <taxon>Bacteria</taxon>
        <taxon>Pseudomonadati</taxon>
        <taxon>Pseudomonadota</taxon>
        <taxon>Gammaproteobacteria</taxon>
        <taxon>Chromatiales</taxon>
        <taxon>Chromatiaceae</taxon>
        <taxon>Thiohalocapsa</taxon>
    </lineage>
</organism>
<evidence type="ECO:0000256" key="1">
    <source>
        <dbReference type="SAM" id="SignalP"/>
    </source>
</evidence>
<name>A0A5M8FMY1_9GAMM</name>
<sequence>MSHRFCLAAILFSVPFASVNADIVHSDDVIIQYSNCTGTDCVSGEVFGADTIRLKENNLRIHFLDTSSSSAFPNNDWRIVINDSINGGRNYFAVEDATAENLPFTIKAGAGANALLIDEGGKIGIGTDSPTTTLHVVSGNTPTLRLDQDGSQGFTPGAWNLSATESVFSVREDNSGPAQMRLDSNGNLSITGQLTTAADTYPDYVFDPHYQLMPMDELRTFIAEKRHLPNVPSADEIVKNGLNLTDMHVRLMEKVEELTLYTLQQQEMIDLLLRRLGTLEQARQKNP</sequence>
<dbReference type="Proteomes" id="UP000322981">
    <property type="component" value="Unassembled WGS sequence"/>
</dbReference>
<keyword evidence="3" id="KW-1185">Reference proteome</keyword>
<dbReference type="EMBL" id="VWXX01000010">
    <property type="protein sequence ID" value="KAA6185350.1"/>
    <property type="molecule type" value="Genomic_DNA"/>
</dbReference>
<evidence type="ECO:0000313" key="3">
    <source>
        <dbReference type="Proteomes" id="UP000322981"/>
    </source>
</evidence>